<dbReference type="AlphaFoldDB" id="A0A9X3CM46"/>
<dbReference type="InterPro" id="IPR014729">
    <property type="entry name" value="Rossmann-like_a/b/a_fold"/>
</dbReference>
<reference evidence="1" key="1">
    <citation type="submission" date="2022-02" db="EMBL/GenBank/DDBJ databases">
        <title>Vibrio sp. nov, a new bacterium isolated from seawater.</title>
        <authorList>
            <person name="Yuan Y."/>
        </authorList>
    </citation>
    <scope>NUCLEOTIDE SEQUENCE</scope>
    <source>
        <strain evidence="1">ZSDZ65</strain>
    </source>
</reference>
<dbReference type="Gene3D" id="1.10.10.1710">
    <property type="entry name" value="Deoxyribodipyrimidine photolyase-related"/>
    <property type="match status" value="1"/>
</dbReference>
<dbReference type="InterPro" id="IPR052551">
    <property type="entry name" value="UV-DNA_repair_photolyase"/>
</dbReference>
<dbReference type="RefSeq" id="WP_265674315.1">
    <property type="nucleotide sequence ID" value="NZ_JAKRRY010000007.1"/>
</dbReference>
<dbReference type="Gene3D" id="1.25.40.80">
    <property type="match status" value="1"/>
</dbReference>
<name>A0A9X3CM46_9VIBR</name>
<dbReference type="PANTHER" id="PTHR38657">
    <property type="entry name" value="SLR1343 PROTEIN"/>
    <property type="match status" value="1"/>
</dbReference>
<proteinExistence type="predicted"/>
<dbReference type="InterPro" id="IPR036134">
    <property type="entry name" value="Crypto/Photolyase_FAD-like_sf"/>
</dbReference>
<dbReference type="SUPFAM" id="SSF48173">
    <property type="entry name" value="Cryptochrome/photolyase FAD-binding domain"/>
    <property type="match status" value="1"/>
</dbReference>
<dbReference type="InterPro" id="IPR007357">
    <property type="entry name" value="PhrB-like"/>
</dbReference>
<protein>
    <submittedName>
        <fullName evidence="1">Cryptochrome/photolyase family protein</fullName>
    </submittedName>
</protein>
<sequence>MKRKTTLRLILGDQLNHEHSWLAQPEDNVVYVIAELKQESEYTTHHIQKQVAFFLAMMSFAKHLRSEGHHVDYLDLDRTECFDNLTDMLTSLLIQYGANELEYQRPDEFRLRKQLMEFDVEGVTVTEVDTEHFLLPFSELSEYFHPEKHVVMEHFYRKMRKRFGVLMEDERTPLGGKWNYDAENRSKLKKKDVEKIPSPLLFANPTSNVIARIDRHHLKHIGEIGDQLIWPVDRPQSISLLNHFCQVCLPFFGQFQDAMTADSDSMWSLYHSRLSFALNCKLLSPHEVIDCALETYHRSQGAISLAQIEGFIRQILGWREYVRGMYWANMPHYREKNALNAVRPLPNFYWTGKTNMRCMQHAISQSLEWAYAHHIQRLMVTGNFALLTELHPSQMDDWYLGIYIDAIEWVEMPNTRGMALYADGGLIATKPYCSSGNYINKMSDYCADCHYDVKARSGKRACPFNGFYWRFMHKHRDSLATNPRTAMIYRTWDRMAPEVQDEHLVTAEFNLNRIDRL</sequence>
<dbReference type="EMBL" id="JAKRRY010000007">
    <property type="protein sequence ID" value="MCW8345911.1"/>
    <property type="molecule type" value="Genomic_DNA"/>
</dbReference>
<keyword evidence="2" id="KW-1185">Reference proteome</keyword>
<accession>A0A9X3CM46</accession>
<dbReference type="PANTHER" id="PTHR38657:SF1">
    <property type="entry name" value="SLR1343 PROTEIN"/>
    <property type="match status" value="1"/>
</dbReference>
<comment type="caution">
    <text evidence="1">The sequence shown here is derived from an EMBL/GenBank/DDBJ whole genome shotgun (WGS) entry which is preliminary data.</text>
</comment>
<organism evidence="1 2">
    <name type="scientific">Vibrio qingdaonensis</name>
    <dbReference type="NCBI Taxonomy" id="2829491"/>
    <lineage>
        <taxon>Bacteria</taxon>
        <taxon>Pseudomonadati</taxon>
        <taxon>Pseudomonadota</taxon>
        <taxon>Gammaproteobacteria</taxon>
        <taxon>Vibrionales</taxon>
        <taxon>Vibrionaceae</taxon>
        <taxon>Vibrio</taxon>
    </lineage>
</organism>
<dbReference type="Gene3D" id="3.40.50.620">
    <property type="entry name" value="HUPs"/>
    <property type="match status" value="1"/>
</dbReference>
<dbReference type="Proteomes" id="UP001155587">
    <property type="component" value="Unassembled WGS sequence"/>
</dbReference>
<dbReference type="Gene3D" id="1.10.579.10">
    <property type="entry name" value="DNA Cyclobutane Dipyrimidine Photolyase, subunit A, domain 3"/>
    <property type="match status" value="1"/>
</dbReference>
<dbReference type="Pfam" id="PF04244">
    <property type="entry name" value="DPRP"/>
    <property type="match status" value="1"/>
</dbReference>
<gene>
    <name evidence="1" type="ORF">MD535_07810</name>
</gene>
<evidence type="ECO:0000313" key="2">
    <source>
        <dbReference type="Proteomes" id="UP001155587"/>
    </source>
</evidence>
<evidence type="ECO:0000313" key="1">
    <source>
        <dbReference type="EMBL" id="MCW8345911.1"/>
    </source>
</evidence>